<feature type="region of interest" description="Disordered" evidence="1">
    <location>
        <begin position="1"/>
        <end position="36"/>
    </location>
</feature>
<comment type="caution">
    <text evidence="2">The sequence shown here is derived from an EMBL/GenBank/DDBJ whole genome shotgun (WGS) entry which is preliminary data.</text>
</comment>
<feature type="compositionally biased region" description="Basic and acidic residues" evidence="1">
    <location>
        <begin position="12"/>
        <end position="27"/>
    </location>
</feature>
<dbReference type="EMBL" id="BAAFST010000010">
    <property type="protein sequence ID" value="GAB1295205.1"/>
    <property type="molecule type" value="Genomic_DNA"/>
</dbReference>
<sequence>MDHVVRTASIEKLARDQQEGEETRRAECGSTASTPQ</sequence>
<organism evidence="2 3">
    <name type="scientific">Apodemus speciosus</name>
    <name type="common">Large Japanese field mouse</name>
    <dbReference type="NCBI Taxonomy" id="105296"/>
    <lineage>
        <taxon>Eukaryota</taxon>
        <taxon>Metazoa</taxon>
        <taxon>Chordata</taxon>
        <taxon>Craniata</taxon>
        <taxon>Vertebrata</taxon>
        <taxon>Euteleostomi</taxon>
        <taxon>Mammalia</taxon>
        <taxon>Eutheria</taxon>
        <taxon>Euarchontoglires</taxon>
        <taxon>Glires</taxon>
        <taxon>Rodentia</taxon>
        <taxon>Myomorpha</taxon>
        <taxon>Muroidea</taxon>
        <taxon>Muridae</taxon>
        <taxon>Murinae</taxon>
        <taxon>Apodemus</taxon>
    </lineage>
</organism>
<reference evidence="2 3" key="1">
    <citation type="submission" date="2024-08" db="EMBL/GenBank/DDBJ databases">
        <title>The draft genome of Apodemus speciosus.</title>
        <authorList>
            <person name="Nabeshima K."/>
            <person name="Suzuki S."/>
            <person name="Onuma M."/>
        </authorList>
    </citation>
    <scope>NUCLEOTIDE SEQUENCE [LARGE SCALE GENOMIC DNA]</scope>
    <source>
        <strain evidence="2">IB14-021</strain>
    </source>
</reference>
<protein>
    <submittedName>
        <fullName evidence="2">Uncharacterized protein</fullName>
    </submittedName>
</protein>
<evidence type="ECO:0000313" key="2">
    <source>
        <dbReference type="EMBL" id="GAB1295205.1"/>
    </source>
</evidence>
<keyword evidence="3" id="KW-1185">Reference proteome</keyword>
<name>A0ABQ0F7V1_APOSI</name>
<evidence type="ECO:0000313" key="3">
    <source>
        <dbReference type="Proteomes" id="UP001623349"/>
    </source>
</evidence>
<evidence type="ECO:0000256" key="1">
    <source>
        <dbReference type="SAM" id="MobiDB-lite"/>
    </source>
</evidence>
<proteinExistence type="predicted"/>
<dbReference type="Proteomes" id="UP001623349">
    <property type="component" value="Unassembled WGS sequence"/>
</dbReference>
<gene>
    <name evidence="2" type="ORF">APTSU1_001043900</name>
</gene>
<accession>A0ABQ0F7V1</accession>